<name>A0A9Q0RT45_BLOTA</name>
<sequence>MAKTVDRHKAMLIQIVLFVILVITINCTETVWNNQIQLSRKLSPLRSYKDVQVFRFQISPETWSATFHFNASQSELATNQSTGWSHHTRSGTIRPSMPSSTYLSPPLHPMYGGPMSPSHPTTTTTITTTNNNQTTFIKQFPWFNTTLVTIYRDKMVRIYKSLLVSSCRKPLDVTVYLRWGSLPLLSIRNGSNPANFIYNETNEQYRIKLKTNGEVVQFQLNNPLPGDWYGVAYIDQVNDRIAQKGLERECYYRLKSTLDIETLNRTNGITILTSSSTAISPLKQSLNSDDDGGDKAELFFKFYPTTKELGVKIIIKNCQTDRSNVMNDPNGNGSCPITINYRALTLPNSINRDMTFSCQANHSSSGSVELSSNGKCVIDLPTYAPDEWNYLQIVPLENSDNNGGGGLVLVVVLPNYGKINFTIQLLMGQEAYLYTYFNEQDCSISGGGGGGGGNNMQQSGINSFMATSTHNPMLPYGPNFGLIGNERKVYSSVMTTAASVRVGPQEPNAISHKQADLVRPLAMGDHQRMDEFDMNPHPIVVNDTQTKKVNQSQLHSTQNEQDSVDYVENDNENDDQVERELSKSSLAQFAKRSADPPQTNSGMRERKKGDRKKEENRRRKQKNRQGQQKHKVNKQMNECQFDPLKIMATLDEEDRANMSTVMILDLNRIQGNDNFEFKYAHLNEWNRLPIELNQSEIVYVEVDNDRPSLANFSIIPQFDMGGSLMIDFAISPQTNNQQQNVSAIMCLSHRRLPPIVSALPGIRFDQYCYGHLVSNTSVANYSTDGSPIQSLVIPYPQAGTWYISIVVRCYTDEDGLEDPLLANVDYSGYSCDYSNKTDVLLEVRSSACDNGQCHNGGKCQQFLNGGILYSTCSCRAGWKGWACTDGSEALSDQRLLLNFLLLTISNAAFVPSIVVAACRRYFTESIVYFITATSSALYHACDSDYPQSYCVFSMGLLQFADFYTAILSFFVTLITLANLSPRFKSFLHLIGAIAIALITQNDRTSLWTFVVPAGLATLLLFTCWCSQCCRRSCYPPTKCWIFSVCPALILTVIGLIIYAFFETQDNYAITHSIWHGIVALALLFAIPSMPNNQMEENEEEDEERAHFMSSSSSSGAGSGKGTTITKTNPETYYELIGEEASHLARSHPPQGVSANSKHISHKTY</sequence>
<keyword evidence="5 9" id="KW-1133">Transmembrane helix</keyword>
<feature type="compositionally biased region" description="Basic residues" evidence="8">
    <location>
        <begin position="618"/>
        <end position="633"/>
    </location>
</feature>
<dbReference type="Proteomes" id="UP001142055">
    <property type="component" value="Chromosome 1"/>
</dbReference>
<dbReference type="AlphaFoldDB" id="A0A9Q0RT45"/>
<keyword evidence="3" id="KW-1003">Cell membrane</keyword>
<dbReference type="PROSITE" id="PS50026">
    <property type="entry name" value="EGF_3"/>
    <property type="match status" value="1"/>
</dbReference>
<keyword evidence="12" id="KW-1185">Reference proteome</keyword>
<feature type="disulfide bond" evidence="7">
    <location>
        <begin position="874"/>
        <end position="883"/>
    </location>
</feature>
<feature type="transmembrane region" description="Helical" evidence="9">
    <location>
        <begin position="895"/>
        <end position="914"/>
    </location>
</feature>
<evidence type="ECO:0000313" key="12">
    <source>
        <dbReference type="Proteomes" id="UP001142055"/>
    </source>
</evidence>
<feature type="domain" description="EGF-like" evidence="10">
    <location>
        <begin position="844"/>
        <end position="884"/>
    </location>
</feature>
<dbReference type="PROSITE" id="PS01186">
    <property type="entry name" value="EGF_2"/>
    <property type="match status" value="1"/>
</dbReference>
<evidence type="ECO:0000313" key="11">
    <source>
        <dbReference type="EMBL" id="KAJ6225489.1"/>
    </source>
</evidence>
<keyword evidence="7" id="KW-0245">EGF-like domain</keyword>
<accession>A0A9Q0RT45</accession>
<comment type="subcellular location">
    <subcellularLocation>
        <location evidence="1">Cell membrane</location>
        <topology evidence="1">Multi-pass membrane protein</topology>
    </subcellularLocation>
</comment>
<feature type="region of interest" description="Disordered" evidence="8">
    <location>
        <begin position="1139"/>
        <end position="1164"/>
    </location>
</feature>
<proteinExistence type="inferred from homology"/>
<feature type="region of interest" description="Disordered" evidence="8">
    <location>
        <begin position="1093"/>
        <end position="1127"/>
    </location>
</feature>
<feature type="transmembrane region" description="Helical" evidence="9">
    <location>
        <begin position="983"/>
        <end position="1000"/>
    </location>
</feature>
<evidence type="ECO:0000256" key="8">
    <source>
        <dbReference type="SAM" id="MobiDB-lite"/>
    </source>
</evidence>
<dbReference type="InterPro" id="IPR021910">
    <property type="entry name" value="NGX6/PGAP6/MYMK"/>
</dbReference>
<evidence type="ECO:0000259" key="10">
    <source>
        <dbReference type="PROSITE" id="PS50026"/>
    </source>
</evidence>
<evidence type="ECO:0000256" key="6">
    <source>
        <dbReference type="ARBA" id="ARBA00023136"/>
    </source>
</evidence>
<dbReference type="GO" id="GO:0005886">
    <property type="term" value="C:plasma membrane"/>
    <property type="evidence" value="ECO:0007669"/>
    <property type="project" value="UniProtKB-SubCell"/>
</dbReference>
<feature type="compositionally biased region" description="Low complexity" evidence="8">
    <location>
        <begin position="1109"/>
        <end position="1127"/>
    </location>
</feature>
<dbReference type="Pfam" id="PF12036">
    <property type="entry name" value="DUF3522"/>
    <property type="match status" value="1"/>
</dbReference>
<feature type="transmembrane region" description="Helical" evidence="9">
    <location>
        <begin position="921"/>
        <end position="940"/>
    </location>
</feature>
<comment type="similarity">
    <text evidence="2">Belongs to the TMEM8 family.</text>
</comment>
<evidence type="ECO:0000256" key="4">
    <source>
        <dbReference type="ARBA" id="ARBA00022692"/>
    </source>
</evidence>
<reference evidence="11" key="1">
    <citation type="submission" date="2022-12" db="EMBL/GenBank/DDBJ databases">
        <title>Genome assemblies of Blomia tropicalis.</title>
        <authorList>
            <person name="Cui Y."/>
        </authorList>
    </citation>
    <scope>NUCLEOTIDE SEQUENCE</scope>
    <source>
        <tissue evidence="11">Adult mites</tissue>
    </source>
</reference>
<feature type="compositionally biased region" description="Polar residues" evidence="8">
    <location>
        <begin position="547"/>
        <end position="561"/>
    </location>
</feature>
<evidence type="ECO:0000256" key="2">
    <source>
        <dbReference type="ARBA" id="ARBA00005542"/>
    </source>
</evidence>
<evidence type="ECO:0000256" key="9">
    <source>
        <dbReference type="SAM" id="Phobius"/>
    </source>
</evidence>
<feature type="region of interest" description="Disordered" evidence="8">
    <location>
        <begin position="571"/>
        <end position="635"/>
    </location>
</feature>
<dbReference type="PANTHER" id="PTHR14319:SF3">
    <property type="entry name" value="TRANSMEMBRANE PROTEIN-LIKE PROTEIN"/>
    <property type="match status" value="1"/>
</dbReference>
<protein>
    <recommendedName>
        <fullName evidence="10">EGF-like domain-containing protein</fullName>
    </recommendedName>
</protein>
<evidence type="ECO:0000256" key="3">
    <source>
        <dbReference type="ARBA" id="ARBA00022475"/>
    </source>
</evidence>
<dbReference type="Gene3D" id="2.10.25.10">
    <property type="entry name" value="Laminin"/>
    <property type="match status" value="1"/>
</dbReference>
<gene>
    <name evidence="11" type="ORF">RDWZM_004034</name>
</gene>
<keyword evidence="4 9" id="KW-0812">Transmembrane</keyword>
<feature type="compositionally biased region" description="Basic and acidic residues" evidence="8">
    <location>
        <begin position="603"/>
        <end position="617"/>
    </location>
</feature>
<comment type="caution">
    <text evidence="7">Lacks conserved residue(s) required for the propagation of feature annotation.</text>
</comment>
<keyword evidence="6 9" id="KW-0472">Membrane</keyword>
<evidence type="ECO:0000256" key="7">
    <source>
        <dbReference type="PROSITE-ProRule" id="PRU00076"/>
    </source>
</evidence>
<dbReference type="OMA" id="SSILYHA"/>
<feature type="transmembrane region" description="Helical" evidence="9">
    <location>
        <begin position="1067"/>
        <end position="1086"/>
    </location>
</feature>
<dbReference type="InterPro" id="IPR000742">
    <property type="entry name" value="EGF"/>
</dbReference>
<comment type="caution">
    <text evidence="11">The sequence shown here is derived from an EMBL/GenBank/DDBJ whole genome shotgun (WGS) entry which is preliminary data.</text>
</comment>
<dbReference type="PROSITE" id="PS00022">
    <property type="entry name" value="EGF_1"/>
    <property type="match status" value="1"/>
</dbReference>
<feature type="transmembrane region" description="Helical" evidence="9">
    <location>
        <begin position="952"/>
        <end position="976"/>
    </location>
</feature>
<dbReference type="SUPFAM" id="SSF57196">
    <property type="entry name" value="EGF/Laminin"/>
    <property type="match status" value="1"/>
</dbReference>
<evidence type="ECO:0000256" key="1">
    <source>
        <dbReference type="ARBA" id="ARBA00004651"/>
    </source>
</evidence>
<feature type="transmembrane region" description="Helical" evidence="9">
    <location>
        <begin position="1039"/>
        <end position="1061"/>
    </location>
</feature>
<organism evidence="11 12">
    <name type="scientific">Blomia tropicalis</name>
    <name type="common">Mite</name>
    <dbReference type="NCBI Taxonomy" id="40697"/>
    <lineage>
        <taxon>Eukaryota</taxon>
        <taxon>Metazoa</taxon>
        <taxon>Ecdysozoa</taxon>
        <taxon>Arthropoda</taxon>
        <taxon>Chelicerata</taxon>
        <taxon>Arachnida</taxon>
        <taxon>Acari</taxon>
        <taxon>Acariformes</taxon>
        <taxon>Sarcoptiformes</taxon>
        <taxon>Astigmata</taxon>
        <taxon>Glycyphagoidea</taxon>
        <taxon>Echimyopodidae</taxon>
        <taxon>Blomia</taxon>
    </lineage>
</organism>
<feature type="transmembrane region" description="Helical" evidence="9">
    <location>
        <begin position="1006"/>
        <end position="1027"/>
    </location>
</feature>
<feature type="region of interest" description="Disordered" evidence="8">
    <location>
        <begin position="547"/>
        <end position="566"/>
    </location>
</feature>
<evidence type="ECO:0000256" key="5">
    <source>
        <dbReference type="ARBA" id="ARBA00022989"/>
    </source>
</evidence>
<dbReference type="EMBL" id="JAPWDV010000001">
    <property type="protein sequence ID" value="KAJ6225489.1"/>
    <property type="molecule type" value="Genomic_DNA"/>
</dbReference>
<keyword evidence="7" id="KW-1015">Disulfide bond</keyword>
<dbReference type="PANTHER" id="PTHR14319">
    <property type="entry name" value="FIVE-SPAN TRANSMEMBRANE PROTEIN M83"/>
    <property type="match status" value="1"/>
</dbReference>